<dbReference type="Proteomes" id="UP000465810">
    <property type="component" value="Unassembled WGS sequence"/>
</dbReference>
<sequence>MNDVSRAAVAELKTLLDVEEIDTDLFRGASSAEGPGRVFGGQVVAQALAAAARGVGEDRQAHSLHAYFLRAGDTTRPIIYRVLRDFDGGSFANRRVVAMQGGKPILNLAASFHRREDGFAHAAPIPQVPGPDRCPDLVSALEAAGREFPQAMLERLAAFEVRPGPPATESSGTPRQFLWFRLSAPLSPDDALARVVLAYASDFALVSTAVLPHTKGFFTPGLQVASLDHAVWFHSTPQVDDWLLYAMDSPWAGHARGFARGALYDSAGRLVASVAQEGLCRAVSAR</sequence>
<dbReference type="EMBL" id="WVTD01000003">
    <property type="protein sequence ID" value="MYL97313.1"/>
    <property type="molecule type" value="Genomic_DNA"/>
</dbReference>
<evidence type="ECO:0000313" key="12">
    <source>
        <dbReference type="Proteomes" id="UP000465810"/>
    </source>
</evidence>
<evidence type="ECO:0000256" key="1">
    <source>
        <dbReference type="ARBA" id="ARBA00006538"/>
    </source>
</evidence>
<keyword evidence="3" id="KW-0378">Hydrolase</keyword>
<dbReference type="Pfam" id="PF02551">
    <property type="entry name" value="Acyl_CoA_thio"/>
    <property type="match status" value="1"/>
</dbReference>
<accession>A0A7X4K7H1</accession>
<dbReference type="InterPro" id="IPR029069">
    <property type="entry name" value="HotDog_dom_sf"/>
</dbReference>
<dbReference type="GO" id="GO:0009062">
    <property type="term" value="P:fatty acid catabolic process"/>
    <property type="evidence" value="ECO:0007669"/>
    <property type="project" value="TreeGrafter"/>
</dbReference>
<dbReference type="PANTHER" id="PTHR11066">
    <property type="entry name" value="ACYL-COA THIOESTERASE"/>
    <property type="match status" value="1"/>
</dbReference>
<comment type="subunit">
    <text evidence="2">Homotetramer.</text>
</comment>
<dbReference type="InterPro" id="IPR042171">
    <property type="entry name" value="Acyl-CoA_hotdog"/>
</dbReference>
<keyword evidence="12" id="KW-1185">Reference proteome</keyword>
<dbReference type="SUPFAM" id="SSF54637">
    <property type="entry name" value="Thioesterase/thiol ester dehydrase-isomerase"/>
    <property type="match status" value="2"/>
</dbReference>
<dbReference type="AlphaFoldDB" id="A0A7X4K7H1"/>
<evidence type="ECO:0000256" key="5">
    <source>
        <dbReference type="ARBA" id="ARBA00038894"/>
    </source>
</evidence>
<evidence type="ECO:0000259" key="9">
    <source>
        <dbReference type="Pfam" id="PF02551"/>
    </source>
</evidence>
<comment type="similarity">
    <text evidence="1">Belongs to the C/M/P thioester hydrolase family.</text>
</comment>
<dbReference type="RefSeq" id="WP_160985043.1">
    <property type="nucleotide sequence ID" value="NZ_WVTD01000003.1"/>
</dbReference>
<evidence type="ECO:0000256" key="8">
    <source>
        <dbReference type="ARBA" id="ARBA00079653"/>
    </source>
</evidence>
<feature type="domain" description="Acyl-CoA thioesterase 2 C-terminal" evidence="9">
    <location>
        <begin position="160"/>
        <end position="279"/>
    </location>
</feature>
<dbReference type="GO" id="GO:0006637">
    <property type="term" value="P:acyl-CoA metabolic process"/>
    <property type="evidence" value="ECO:0007669"/>
    <property type="project" value="InterPro"/>
</dbReference>
<dbReference type="InterPro" id="IPR025652">
    <property type="entry name" value="TesB_C"/>
</dbReference>
<dbReference type="Gene3D" id="2.40.160.210">
    <property type="entry name" value="Acyl-CoA thioesterase, double hotdog domain"/>
    <property type="match status" value="1"/>
</dbReference>
<name>A0A7X4K7H1_9SPHN</name>
<dbReference type="PANTHER" id="PTHR11066:SF34">
    <property type="entry name" value="ACYL-COENZYME A THIOESTERASE 8"/>
    <property type="match status" value="1"/>
</dbReference>
<reference evidence="11 12" key="1">
    <citation type="submission" date="2019-12" db="EMBL/GenBank/DDBJ databases">
        <authorList>
            <person name="Feng G."/>
            <person name="Zhu H."/>
        </authorList>
    </citation>
    <scope>NUCLEOTIDE SEQUENCE [LARGE SCALE GENOMIC DNA]</scope>
    <source>
        <strain evidence="11 12">FGD1</strain>
    </source>
</reference>
<dbReference type="FunFam" id="2.40.160.210:FF:000001">
    <property type="entry name" value="Acyl-CoA thioesterase II"/>
    <property type="match status" value="1"/>
</dbReference>
<dbReference type="InterPro" id="IPR003703">
    <property type="entry name" value="Acyl_CoA_thio"/>
</dbReference>
<dbReference type="CDD" id="cd03444">
    <property type="entry name" value="Thioesterase_II_repeat1"/>
    <property type="match status" value="1"/>
</dbReference>
<dbReference type="CDD" id="cd03445">
    <property type="entry name" value="Thioesterase_II_repeat2"/>
    <property type="match status" value="1"/>
</dbReference>
<comment type="caution">
    <text evidence="11">The sequence shown here is derived from an EMBL/GenBank/DDBJ whole genome shotgun (WGS) entry which is preliminary data.</text>
</comment>
<keyword evidence="4" id="KW-0443">Lipid metabolism</keyword>
<evidence type="ECO:0000259" key="10">
    <source>
        <dbReference type="Pfam" id="PF13622"/>
    </source>
</evidence>
<evidence type="ECO:0000256" key="6">
    <source>
        <dbReference type="ARBA" id="ARBA00050943"/>
    </source>
</evidence>
<evidence type="ECO:0000313" key="11">
    <source>
        <dbReference type="EMBL" id="MYL97313.1"/>
    </source>
</evidence>
<dbReference type="EC" id="3.1.2.20" evidence="5"/>
<evidence type="ECO:0000256" key="4">
    <source>
        <dbReference type="ARBA" id="ARBA00023098"/>
    </source>
</evidence>
<protein>
    <recommendedName>
        <fullName evidence="7">Acyl-CoA thioesterase 2</fullName>
        <ecNumber evidence="5">3.1.2.20</ecNumber>
    </recommendedName>
    <alternativeName>
        <fullName evidence="8">Thioesterase II</fullName>
    </alternativeName>
</protein>
<dbReference type="GO" id="GO:0047617">
    <property type="term" value="F:fatty acyl-CoA hydrolase activity"/>
    <property type="evidence" value="ECO:0007669"/>
    <property type="project" value="UniProtKB-EC"/>
</dbReference>
<dbReference type="InterPro" id="IPR049449">
    <property type="entry name" value="TesB_ACOT8-like_N"/>
</dbReference>
<dbReference type="Pfam" id="PF13622">
    <property type="entry name" value="4HBT_3"/>
    <property type="match status" value="1"/>
</dbReference>
<evidence type="ECO:0000256" key="2">
    <source>
        <dbReference type="ARBA" id="ARBA00011881"/>
    </source>
</evidence>
<organism evidence="11 12">
    <name type="scientific">Novosphingobium silvae</name>
    <dbReference type="NCBI Taxonomy" id="2692619"/>
    <lineage>
        <taxon>Bacteria</taxon>
        <taxon>Pseudomonadati</taxon>
        <taxon>Pseudomonadota</taxon>
        <taxon>Alphaproteobacteria</taxon>
        <taxon>Sphingomonadales</taxon>
        <taxon>Sphingomonadaceae</taxon>
        <taxon>Novosphingobium</taxon>
    </lineage>
</organism>
<proteinExistence type="inferred from homology"/>
<evidence type="ECO:0000256" key="3">
    <source>
        <dbReference type="ARBA" id="ARBA00022801"/>
    </source>
</evidence>
<feature type="domain" description="Acyl-CoA thioesterase-like N-terminal HotDog" evidence="10">
    <location>
        <begin position="36"/>
        <end position="113"/>
    </location>
</feature>
<comment type="catalytic activity">
    <reaction evidence="6">
        <text>a fatty acyl-CoA + H2O = a fatty acid + CoA + H(+)</text>
        <dbReference type="Rhea" id="RHEA:16781"/>
        <dbReference type="ChEBI" id="CHEBI:15377"/>
        <dbReference type="ChEBI" id="CHEBI:15378"/>
        <dbReference type="ChEBI" id="CHEBI:28868"/>
        <dbReference type="ChEBI" id="CHEBI:57287"/>
        <dbReference type="ChEBI" id="CHEBI:77636"/>
        <dbReference type="EC" id="3.1.2.20"/>
    </reaction>
    <physiologicalReaction direction="left-to-right" evidence="6">
        <dbReference type="Rhea" id="RHEA:16782"/>
    </physiologicalReaction>
</comment>
<evidence type="ECO:0000256" key="7">
    <source>
        <dbReference type="ARBA" id="ARBA00071120"/>
    </source>
</evidence>
<gene>
    <name evidence="11" type="ORF">GR702_05935</name>
</gene>